<sequence>MSRRDVVQTSEVEDQLAELHRKYRIMEGNRKSYSEDSQNHIRRQRQAIEKLKEDNASLKTELAMELKDAALAPPPNVQAEITKLQDTADLYTRKIEIERRRVEDLDHHLQLSDLKILEQRRAMGGIHAAKENSHQVTKQVKVLENKLDKALVQFNEALSSNKSLREEIDNLRRERVAFDNVYRKMERELHEKKKEMANIIEISNIAYEARDQAQNEIAALRAQADKESASFEAEWRELGKILESDRKVKEMNMRNKLKMAELGGTGQYGEMSMEDEAKLRKKVIKGNWHLAKDKTQTAMAAERVESYEEAFNKIKQATGITDIDDLVTTFIAAEDQNFSLFNFVNELNQEQEKLEEQMTELGGEIEKFRGAGAADDGVRKKILKDLEGRLERTDAKTDQFELRFLAAMRTVNALKAGITSIYNKIGCNNAASRELLGDQGVNESNMLSYLGVIEQRANEVLQAYAAQQMASAAANSDAGVDGIKAILGATGPMTPANAGGVNIDPPSTADEYASDEESEEEIDDRPLTRDELQAKTLRALNKRESKGGGARRKRR</sequence>
<gene>
    <name evidence="5" type="ORF">MANT1106_LOCUS6568</name>
</gene>
<keyword evidence="1 2" id="KW-0175">Coiled coil</keyword>
<organism evidence="5">
    <name type="scientific">Mantoniella antarctica</name>
    <dbReference type="NCBI Taxonomy" id="81844"/>
    <lineage>
        <taxon>Eukaryota</taxon>
        <taxon>Viridiplantae</taxon>
        <taxon>Chlorophyta</taxon>
        <taxon>Mamiellophyceae</taxon>
        <taxon>Mamiellales</taxon>
        <taxon>Mamiellaceae</taxon>
        <taxon>Mantoniella</taxon>
    </lineage>
</organism>
<feature type="compositionally biased region" description="Basic and acidic residues" evidence="3">
    <location>
        <begin position="524"/>
        <end position="533"/>
    </location>
</feature>
<feature type="coiled-coil region" evidence="2">
    <location>
        <begin position="126"/>
        <end position="230"/>
    </location>
</feature>
<evidence type="ECO:0000259" key="4">
    <source>
        <dbReference type="Pfam" id="PF21773"/>
    </source>
</evidence>
<name>A0A7S0SDG4_9CHLO</name>
<feature type="region of interest" description="Disordered" evidence="3">
    <location>
        <begin position="496"/>
        <end position="555"/>
    </location>
</feature>
<dbReference type="AlphaFoldDB" id="A0A7S0SDG4"/>
<dbReference type="EMBL" id="HBFC01011207">
    <property type="protein sequence ID" value="CAD8703886.1"/>
    <property type="molecule type" value="Transcribed_RNA"/>
</dbReference>
<accession>A0A7S0SDG4</accession>
<dbReference type="InterPro" id="IPR049258">
    <property type="entry name" value="ODAD1_CC"/>
</dbReference>
<dbReference type="PANTHER" id="PTHR21694:SF18">
    <property type="entry name" value="COILED-COIL DOMAIN-CONTAINING PROTEIN 63"/>
    <property type="match status" value="1"/>
</dbReference>
<feature type="compositionally biased region" description="Acidic residues" evidence="3">
    <location>
        <begin position="512"/>
        <end position="523"/>
    </location>
</feature>
<reference evidence="5" key="1">
    <citation type="submission" date="2021-01" db="EMBL/GenBank/DDBJ databases">
        <authorList>
            <person name="Corre E."/>
            <person name="Pelletier E."/>
            <person name="Niang G."/>
            <person name="Scheremetjew M."/>
            <person name="Finn R."/>
            <person name="Kale V."/>
            <person name="Holt S."/>
            <person name="Cochrane G."/>
            <person name="Meng A."/>
            <person name="Brown T."/>
            <person name="Cohen L."/>
        </authorList>
    </citation>
    <scope>NUCLEOTIDE SEQUENCE</scope>
    <source>
        <strain evidence="5">SL-175</strain>
    </source>
</reference>
<dbReference type="PANTHER" id="PTHR21694">
    <property type="entry name" value="COILED-COIL DOMAIN-CONTAINING PROTEIN 63"/>
    <property type="match status" value="1"/>
</dbReference>
<feature type="coiled-coil region" evidence="2">
    <location>
        <begin position="34"/>
        <end position="68"/>
    </location>
</feature>
<evidence type="ECO:0000256" key="3">
    <source>
        <dbReference type="SAM" id="MobiDB-lite"/>
    </source>
</evidence>
<proteinExistence type="predicted"/>
<evidence type="ECO:0000313" key="5">
    <source>
        <dbReference type="EMBL" id="CAD8703886.1"/>
    </source>
</evidence>
<dbReference type="InterPro" id="IPR051876">
    <property type="entry name" value="ODA-DC/CCD"/>
</dbReference>
<protein>
    <recommendedName>
        <fullName evidence="4">ODAD1 central coiled coil region domain-containing protein</fullName>
    </recommendedName>
</protein>
<feature type="domain" description="ODAD1 central coiled coil region" evidence="4">
    <location>
        <begin position="138"/>
        <end position="438"/>
    </location>
</feature>
<feature type="coiled-coil region" evidence="2">
    <location>
        <begin position="340"/>
        <end position="403"/>
    </location>
</feature>
<evidence type="ECO:0000256" key="1">
    <source>
        <dbReference type="ARBA" id="ARBA00023054"/>
    </source>
</evidence>
<evidence type="ECO:0000256" key="2">
    <source>
        <dbReference type="SAM" id="Coils"/>
    </source>
</evidence>
<dbReference type="Pfam" id="PF21773">
    <property type="entry name" value="ODAD1_CC"/>
    <property type="match status" value="1"/>
</dbReference>